<gene>
    <name evidence="2" type="ORF">GCM10010145_68050</name>
</gene>
<protein>
    <recommendedName>
        <fullName evidence="4">Transposase</fullName>
    </recommendedName>
</protein>
<dbReference type="PANTHER" id="PTHR33215">
    <property type="entry name" value="PROTEIN DISTAL ANTENNA"/>
    <property type="match status" value="1"/>
</dbReference>
<name>A0A918BT86_9ACTN</name>
<feature type="compositionally biased region" description="Low complexity" evidence="1">
    <location>
        <begin position="135"/>
        <end position="150"/>
    </location>
</feature>
<comment type="caution">
    <text evidence="2">The sequence shown here is derived from an EMBL/GenBank/DDBJ whole genome shotgun (WGS) entry which is preliminary data.</text>
</comment>
<dbReference type="InterPro" id="IPR002514">
    <property type="entry name" value="Transposase_8"/>
</dbReference>
<evidence type="ECO:0000313" key="3">
    <source>
        <dbReference type="Proteomes" id="UP000620156"/>
    </source>
</evidence>
<feature type="region of interest" description="Disordered" evidence="1">
    <location>
        <begin position="108"/>
        <end position="150"/>
    </location>
</feature>
<accession>A0A918BT86</accession>
<organism evidence="2 3">
    <name type="scientific">Streptomyces ruber</name>
    <dbReference type="NCBI Taxonomy" id="83378"/>
    <lineage>
        <taxon>Bacteria</taxon>
        <taxon>Bacillati</taxon>
        <taxon>Actinomycetota</taxon>
        <taxon>Actinomycetes</taxon>
        <taxon>Kitasatosporales</taxon>
        <taxon>Streptomycetaceae</taxon>
        <taxon>Streptomyces</taxon>
    </lineage>
</organism>
<keyword evidence="3" id="KW-1185">Reference proteome</keyword>
<reference evidence="2" key="1">
    <citation type="journal article" date="2014" name="Int. J. Syst. Evol. Microbiol.">
        <title>Complete genome sequence of Corynebacterium casei LMG S-19264T (=DSM 44701T), isolated from a smear-ripened cheese.</title>
        <authorList>
            <consortium name="US DOE Joint Genome Institute (JGI-PGF)"/>
            <person name="Walter F."/>
            <person name="Albersmeier A."/>
            <person name="Kalinowski J."/>
            <person name="Ruckert C."/>
        </authorList>
    </citation>
    <scope>NUCLEOTIDE SEQUENCE</scope>
    <source>
        <strain evidence="2">JCM 3131</strain>
    </source>
</reference>
<dbReference type="GO" id="GO:0004803">
    <property type="term" value="F:transposase activity"/>
    <property type="evidence" value="ECO:0007669"/>
    <property type="project" value="InterPro"/>
</dbReference>
<dbReference type="GO" id="GO:0006313">
    <property type="term" value="P:DNA transposition"/>
    <property type="evidence" value="ECO:0007669"/>
    <property type="project" value="InterPro"/>
</dbReference>
<dbReference type="InterPro" id="IPR009057">
    <property type="entry name" value="Homeodomain-like_sf"/>
</dbReference>
<evidence type="ECO:0008006" key="4">
    <source>
        <dbReference type="Google" id="ProtNLM"/>
    </source>
</evidence>
<evidence type="ECO:0000256" key="1">
    <source>
        <dbReference type="SAM" id="MobiDB-lite"/>
    </source>
</evidence>
<evidence type="ECO:0000313" key="2">
    <source>
        <dbReference type="EMBL" id="GGQ88928.1"/>
    </source>
</evidence>
<dbReference type="Proteomes" id="UP000620156">
    <property type="component" value="Unassembled WGS sequence"/>
</dbReference>
<dbReference type="EMBL" id="BMQK01000030">
    <property type="protein sequence ID" value="GGQ88928.1"/>
    <property type="molecule type" value="Genomic_DNA"/>
</dbReference>
<reference evidence="2" key="2">
    <citation type="submission" date="2020-09" db="EMBL/GenBank/DDBJ databases">
        <authorList>
            <person name="Sun Q."/>
            <person name="Ohkuma M."/>
        </authorList>
    </citation>
    <scope>NUCLEOTIDE SEQUENCE</scope>
    <source>
        <strain evidence="2">JCM 3131</strain>
    </source>
</reference>
<dbReference type="Gene3D" id="1.10.10.10">
    <property type="entry name" value="Winged helix-like DNA-binding domain superfamily/Winged helix DNA-binding domain"/>
    <property type="match status" value="1"/>
</dbReference>
<dbReference type="AlphaFoldDB" id="A0A918BT86"/>
<proteinExistence type="predicted"/>
<dbReference type="PANTHER" id="PTHR33215:SF13">
    <property type="entry name" value="PROTEIN DISTAL ANTENNA"/>
    <property type="match status" value="1"/>
</dbReference>
<dbReference type="InterPro" id="IPR036388">
    <property type="entry name" value="WH-like_DNA-bd_sf"/>
</dbReference>
<dbReference type="Pfam" id="PF01527">
    <property type="entry name" value="HTH_Tnp_1"/>
    <property type="match status" value="1"/>
</dbReference>
<sequence length="150" mass="16890">MESMAKKKPRPRRSFTPEFKAEMVELCRRGDRCVGQVAEDFDLTETAVRLWVGQAEVDAGERDGLTSGERQELAMLRREHRRLREDVEILKRATAFFAQETRCRCTRSSRRRSEAVTASNAPVNCLRSPEPPSTPAARAGPARGRSAMPS</sequence>
<dbReference type="GO" id="GO:0003677">
    <property type="term" value="F:DNA binding"/>
    <property type="evidence" value="ECO:0007669"/>
    <property type="project" value="InterPro"/>
</dbReference>
<dbReference type="SUPFAM" id="SSF46689">
    <property type="entry name" value="Homeodomain-like"/>
    <property type="match status" value="1"/>
</dbReference>
<dbReference type="InterPro" id="IPR051839">
    <property type="entry name" value="RD_transcriptional_regulator"/>
</dbReference>